<keyword evidence="1" id="KW-1133">Transmembrane helix</keyword>
<dbReference type="AlphaFoldDB" id="K0KVG5"/>
<comment type="caution">
    <text evidence="2">The sequence shown here is derived from an EMBL/GenBank/DDBJ whole genome shotgun (WGS) entry which is preliminary data.</text>
</comment>
<accession>K0KVG5</accession>
<protein>
    <submittedName>
        <fullName evidence="2">Uncharacterized protein</fullName>
    </submittedName>
</protein>
<proteinExistence type="predicted"/>
<keyword evidence="1" id="KW-0472">Membrane</keyword>
<sequence length="407" mass="47673">MLLSLIDLPFKLDKDNFNIFIIISFILSTLSSLLWFYNSKSNPPKPLPSKLAQNNKRKPGHWIPEDYKFPKPQPYPNWNIYDSDPIAYRPFKHKYNVTMGIRNMNPEEWIEIDNKWLEFHELKKQRLQTKGKDLYGTLPIAYDASLELLDELKNYLPERYPSMFKYNSTTGVLSNLITGEDWGTFDLKTKEIDPMFIITNLLQDDIAIMIELEDGQYYLKAGAIVLPGFWRLTDKLNMPLSEIHTSGDVPKYNTHLKKSMEKFFTRLKPETSVLRNNYFIQTDKHLDWSSSIGKESEQGVGWYTAPVATDINQIYYRSERQSLRKLPKTGAVVFTIRTYFIPIIEIVDEPYVPLRLLNGLTSWSNDVREYKGFNKFKDVLLPYLEGKAKEQEVLGYTRENEKDNFPL</sequence>
<dbReference type="HOGENOM" id="CLU_025462_0_2_1"/>
<dbReference type="InterPro" id="IPR021848">
    <property type="entry name" value="HODM_asu-like"/>
</dbReference>
<gene>
    <name evidence="2" type="ORF">BN7_5026</name>
</gene>
<organism evidence="2 3">
    <name type="scientific">Wickerhamomyces ciferrii (strain ATCC 14091 / BCRC 22168 / CBS 111 / JCM 3599 / NBRC 0793 / NRRL Y-1031 F-60-10)</name>
    <name type="common">Yeast</name>
    <name type="synonym">Pichia ciferrii</name>
    <dbReference type="NCBI Taxonomy" id="1206466"/>
    <lineage>
        <taxon>Eukaryota</taxon>
        <taxon>Fungi</taxon>
        <taxon>Dikarya</taxon>
        <taxon>Ascomycota</taxon>
        <taxon>Saccharomycotina</taxon>
        <taxon>Saccharomycetes</taxon>
        <taxon>Phaffomycetales</taxon>
        <taxon>Wickerhamomycetaceae</taxon>
        <taxon>Wickerhamomyces</taxon>
    </lineage>
</organism>
<dbReference type="EMBL" id="CAIF01000197">
    <property type="protein sequence ID" value="CCH45444.1"/>
    <property type="molecule type" value="Genomic_DNA"/>
</dbReference>
<keyword evidence="1" id="KW-0812">Transmembrane</keyword>
<dbReference type="eggNOG" id="KOG2515">
    <property type="taxonomic scope" value="Eukaryota"/>
</dbReference>
<evidence type="ECO:0000313" key="2">
    <source>
        <dbReference type="EMBL" id="CCH45444.1"/>
    </source>
</evidence>
<evidence type="ECO:0000256" key="1">
    <source>
        <dbReference type="SAM" id="Phobius"/>
    </source>
</evidence>
<name>K0KVG5_WICCF</name>
<dbReference type="Proteomes" id="UP000009328">
    <property type="component" value="Unassembled WGS sequence"/>
</dbReference>
<feature type="transmembrane region" description="Helical" evidence="1">
    <location>
        <begin position="17"/>
        <end position="37"/>
    </location>
</feature>
<evidence type="ECO:0000313" key="3">
    <source>
        <dbReference type="Proteomes" id="UP000009328"/>
    </source>
</evidence>
<dbReference type="Pfam" id="PF11927">
    <property type="entry name" value="HODM_asu-like"/>
    <property type="match status" value="1"/>
</dbReference>
<keyword evidence="3" id="KW-1185">Reference proteome</keyword>
<reference evidence="2 3" key="1">
    <citation type="journal article" date="2012" name="Eukaryot. Cell">
        <title>Draft genome sequence of Wickerhamomyces ciferrii NRRL Y-1031 F-60-10.</title>
        <authorList>
            <person name="Schneider J."/>
            <person name="Andrea H."/>
            <person name="Blom J."/>
            <person name="Jaenicke S."/>
            <person name="Ruckert C."/>
            <person name="Schorsch C."/>
            <person name="Szczepanowski R."/>
            <person name="Farwick M."/>
            <person name="Goesmann A."/>
            <person name="Puhler A."/>
            <person name="Schaffer S."/>
            <person name="Tauch A."/>
            <person name="Kohler T."/>
            <person name="Brinkrolf K."/>
        </authorList>
    </citation>
    <scope>NUCLEOTIDE SEQUENCE [LARGE SCALE GENOMIC DNA]</scope>
    <source>
        <strain evidence="3">ATCC 14091 / BCRC 22168 / CBS 111 / JCM 3599 / NBRC 0793 / NRRL Y-1031 F-60-10</strain>
    </source>
</reference>
<dbReference type="STRING" id="1206466.K0KVG5"/>
<dbReference type="InParanoid" id="K0KVG5"/>